<dbReference type="HOGENOM" id="CLU_378206_0_0_1"/>
<dbReference type="InterPro" id="IPR011990">
    <property type="entry name" value="TPR-like_helical_dom_sf"/>
</dbReference>
<dbReference type="InterPro" id="IPR006597">
    <property type="entry name" value="Sel1-like"/>
</dbReference>
<dbReference type="RefSeq" id="XP_016216071.1">
    <property type="nucleotide sequence ID" value="XM_016355765.1"/>
</dbReference>
<dbReference type="Pfam" id="PF08238">
    <property type="entry name" value="Sel1"/>
    <property type="match status" value="4"/>
</dbReference>
<dbReference type="Pfam" id="PF17111">
    <property type="entry name" value="PigL_N"/>
    <property type="match status" value="1"/>
</dbReference>
<feature type="domain" description="Azaphilone pigments biosynthesis cluster protein L N-terminal" evidence="3">
    <location>
        <begin position="2"/>
        <end position="174"/>
    </location>
</feature>
<dbReference type="Proteomes" id="UP000053259">
    <property type="component" value="Unassembled WGS sequence"/>
</dbReference>
<dbReference type="InParanoid" id="A0A0D1YZR5"/>
<organism evidence="4 5">
    <name type="scientific">Verruconis gallopava</name>
    <dbReference type="NCBI Taxonomy" id="253628"/>
    <lineage>
        <taxon>Eukaryota</taxon>
        <taxon>Fungi</taxon>
        <taxon>Dikarya</taxon>
        <taxon>Ascomycota</taxon>
        <taxon>Pezizomycotina</taxon>
        <taxon>Dothideomycetes</taxon>
        <taxon>Pleosporomycetidae</taxon>
        <taxon>Venturiales</taxon>
        <taxon>Sympoventuriaceae</taxon>
        <taxon>Verruconis</taxon>
    </lineage>
</organism>
<dbReference type="OrthoDB" id="5365701at2759"/>
<gene>
    <name evidence="4" type="ORF">PV09_02680</name>
</gene>
<reference evidence="4 5" key="1">
    <citation type="submission" date="2015-01" db="EMBL/GenBank/DDBJ databases">
        <title>The Genome Sequence of Ochroconis gallopava CBS43764.</title>
        <authorList>
            <consortium name="The Broad Institute Genomics Platform"/>
            <person name="Cuomo C."/>
            <person name="de Hoog S."/>
            <person name="Gorbushina A."/>
            <person name="Stielow B."/>
            <person name="Teixiera M."/>
            <person name="Abouelleil A."/>
            <person name="Chapman S.B."/>
            <person name="Priest M."/>
            <person name="Young S.K."/>
            <person name="Wortman J."/>
            <person name="Nusbaum C."/>
            <person name="Birren B."/>
        </authorList>
    </citation>
    <scope>NUCLEOTIDE SEQUENCE [LARGE SCALE GENOMIC DNA]</scope>
    <source>
        <strain evidence="4 5">CBS 43764</strain>
    </source>
</reference>
<feature type="compositionally biased region" description="Polar residues" evidence="2">
    <location>
        <begin position="283"/>
        <end position="293"/>
    </location>
</feature>
<dbReference type="GeneID" id="27310653"/>
<dbReference type="PANTHER" id="PTHR46430">
    <property type="entry name" value="PROTEIN SKT5-RELATED"/>
    <property type="match status" value="1"/>
</dbReference>
<keyword evidence="1" id="KW-0677">Repeat</keyword>
<dbReference type="VEuPathDB" id="FungiDB:PV09_02680"/>
<dbReference type="STRING" id="253628.A0A0D1YZR5"/>
<dbReference type="EMBL" id="KN847535">
    <property type="protein sequence ID" value="KIW06202.1"/>
    <property type="molecule type" value="Genomic_DNA"/>
</dbReference>
<dbReference type="AlphaFoldDB" id="A0A0D1YZR5"/>
<evidence type="ECO:0000313" key="5">
    <source>
        <dbReference type="Proteomes" id="UP000053259"/>
    </source>
</evidence>
<dbReference type="Gene3D" id="1.25.40.10">
    <property type="entry name" value="Tetratricopeptide repeat domain"/>
    <property type="match status" value="2"/>
</dbReference>
<name>A0A0D1YZR5_9PEZI</name>
<proteinExistence type="predicted"/>
<feature type="region of interest" description="Disordered" evidence="2">
    <location>
        <begin position="260"/>
        <end position="351"/>
    </location>
</feature>
<evidence type="ECO:0000256" key="1">
    <source>
        <dbReference type="ARBA" id="ARBA00022737"/>
    </source>
</evidence>
<accession>A0A0D1YZR5</accession>
<dbReference type="SMART" id="SM00671">
    <property type="entry name" value="SEL1"/>
    <property type="match status" value="4"/>
</dbReference>
<evidence type="ECO:0000256" key="2">
    <source>
        <dbReference type="SAM" id="MobiDB-lite"/>
    </source>
</evidence>
<dbReference type="InterPro" id="IPR051726">
    <property type="entry name" value="Chitin_Synth_Reg"/>
</dbReference>
<dbReference type="InterPro" id="IPR031348">
    <property type="entry name" value="PigL_N"/>
</dbReference>
<protein>
    <recommendedName>
        <fullName evidence="3">Azaphilone pigments biosynthesis cluster protein L N-terminal domain-containing protein</fullName>
    </recommendedName>
</protein>
<sequence>MAEVVGFAATVLQITTACLSTVNTLEKLRLKYRNSANAIKSLYSESSALRGSLMQLSYLVEQKDGSLMLALESKVEFRDALQTALSGCRTVFTLLQQKLDDIVLKSGQYNNFLGLKKRASFLWSEKLLRGYAAQIHGHQEALTLLLQVIHMHSLSDLNQLLQETKSILAKTAQDQITLQSSPSRQTFEASDAETNLEGSATDCDCSKNIDIISTNGDSSSQPRYAEIEQASLADSKSAVRLSMEKSVSALDGLKLQETGQRLEPLAPKSPACSHETLKKRDSAQSSNYTSPLTASRRENEACTPSSRSKHSRQQSKVFSPLASEFSEVDGRKSMAESPTARFERSPSMQSSYPEVVSKFATKDPFPKVQNPPQYLPALAEDQQNDLLRRRYTIVTSEDQLLWAEEALHFVAITARQRVRISRTQTTPEKAGEKELELQRQAWELVKLHLPNGDSKALFLQASYQVADLVKTLELFQRSLGHGYTRSAFYIANMLEANPLVKRSTILDYYMEGAAANDTACNYRLAEAYLKGELGLRKEAKDAIWHLRKAVELADRDFPQSLFLLGLLQTESYRRGVKIRESVLPVDEIAARENFKRGALLGCSKCQLHLAHAFRLGRQGLEKSPVLALHYFQLAARQGEPEADYQISTYFGWGEPGVVDVHPHLAFTYARRAAEDAYPPALAQVAYFYEKGVGVRQSKEKAKEWYLMAIARGDKVAEKRLDALRNRGTFGTAR</sequence>
<evidence type="ECO:0000259" key="3">
    <source>
        <dbReference type="Pfam" id="PF17111"/>
    </source>
</evidence>
<dbReference type="SUPFAM" id="SSF81901">
    <property type="entry name" value="HCP-like"/>
    <property type="match status" value="1"/>
</dbReference>
<keyword evidence="5" id="KW-1185">Reference proteome</keyword>
<dbReference type="PANTHER" id="PTHR46430:SF2">
    <property type="entry name" value="CHITIN SYNTHASE REGULATORY FACTOR 4"/>
    <property type="match status" value="1"/>
</dbReference>
<evidence type="ECO:0000313" key="4">
    <source>
        <dbReference type="EMBL" id="KIW06202.1"/>
    </source>
</evidence>